<feature type="region of interest" description="Disordered" evidence="1">
    <location>
        <begin position="1"/>
        <end position="22"/>
    </location>
</feature>
<keyword evidence="3" id="KW-1185">Reference proteome</keyword>
<sequence>MNGTGNRMTFAPRRHVHTNAPVDPTETIALLASVKLSPGTNVTNCETPAKLVARNIGPKTPNLSPTLLMDIAKGDTPASPPPPPQE</sequence>
<comment type="caution">
    <text evidence="2">The sequence shown here is derived from an EMBL/GenBank/DDBJ whole genome shotgun (WGS) entry which is preliminary data.</text>
</comment>
<evidence type="ECO:0000256" key="1">
    <source>
        <dbReference type="SAM" id="MobiDB-lite"/>
    </source>
</evidence>
<evidence type="ECO:0000313" key="2">
    <source>
        <dbReference type="EMBL" id="GMF34911.1"/>
    </source>
</evidence>
<reference evidence="2" key="1">
    <citation type="submission" date="2023-04" db="EMBL/GenBank/DDBJ databases">
        <title>Phytophthora lilii NBRC 32176.</title>
        <authorList>
            <person name="Ichikawa N."/>
            <person name="Sato H."/>
            <person name="Tonouchi N."/>
        </authorList>
    </citation>
    <scope>NUCLEOTIDE SEQUENCE</scope>
    <source>
        <strain evidence="2">NBRC 32176</strain>
    </source>
</reference>
<name>A0A9W7CKP1_9STRA</name>
<gene>
    <name evidence="2" type="ORF">Plil01_001485400</name>
</gene>
<accession>A0A9W7CKP1</accession>
<organism evidence="2 3">
    <name type="scientific">Phytophthora lilii</name>
    <dbReference type="NCBI Taxonomy" id="2077276"/>
    <lineage>
        <taxon>Eukaryota</taxon>
        <taxon>Sar</taxon>
        <taxon>Stramenopiles</taxon>
        <taxon>Oomycota</taxon>
        <taxon>Peronosporomycetes</taxon>
        <taxon>Peronosporales</taxon>
        <taxon>Peronosporaceae</taxon>
        <taxon>Phytophthora</taxon>
    </lineage>
</organism>
<evidence type="ECO:0000313" key="3">
    <source>
        <dbReference type="Proteomes" id="UP001165083"/>
    </source>
</evidence>
<feature type="region of interest" description="Disordered" evidence="1">
    <location>
        <begin position="56"/>
        <end position="86"/>
    </location>
</feature>
<proteinExistence type="predicted"/>
<dbReference type="AlphaFoldDB" id="A0A9W7CKP1"/>
<protein>
    <submittedName>
        <fullName evidence="2">Unnamed protein product</fullName>
    </submittedName>
</protein>
<dbReference type="Proteomes" id="UP001165083">
    <property type="component" value="Unassembled WGS sequence"/>
</dbReference>
<dbReference type="EMBL" id="BSXW01001227">
    <property type="protein sequence ID" value="GMF34911.1"/>
    <property type="molecule type" value="Genomic_DNA"/>
</dbReference>